<proteinExistence type="predicted"/>
<protein>
    <submittedName>
        <fullName evidence="2">Uncharacterized protein</fullName>
    </submittedName>
</protein>
<evidence type="ECO:0000256" key="1">
    <source>
        <dbReference type="SAM" id="Phobius"/>
    </source>
</evidence>
<keyword evidence="1" id="KW-1133">Transmembrane helix</keyword>
<feature type="transmembrane region" description="Helical" evidence="1">
    <location>
        <begin position="110"/>
        <end position="135"/>
    </location>
</feature>
<evidence type="ECO:0000313" key="2">
    <source>
        <dbReference type="EMBL" id="PQO28168.1"/>
    </source>
</evidence>
<name>A0A2S8F7P2_9BACT</name>
<dbReference type="RefSeq" id="WP_105358505.1">
    <property type="nucleotide sequence ID" value="NZ_PUIB01000025.1"/>
</dbReference>
<feature type="transmembrane region" description="Helical" evidence="1">
    <location>
        <begin position="16"/>
        <end position="36"/>
    </location>
</feature>
<comment type="caution">
    <text evidence="2">The sequence shown here is derived from an EMBL/GenBank/DDBJ whole genome shotgun (WGS) entry which is preliminary data.</text>
</comment>
<keyword evidence="1" id="KW-0812">Transmembrane</keyword>
<keyword evidence="1" id="KW-0472">Membrane</keyword>
<dbReference type="AlphaFoldDB" id="A0A2S8F7P2"/>
<gene>
    <name evidence="2" type="ORF">C5Y98_25015</name>
</gene>
<reference evidence="2 3" key="1">
    <citation type="submission" date="2018-02" db="EMBL/GenBank/DDBJ databases">
        <title>Comparative genomes isolates from brazilian mangrove.</title>
        <authorList>
            <person name="Araujo J.E."/>
            <person name="Taketani R.G."/>
            <person name="Silva M.C.P."/>
            <person name="Loureco M.V."/>
            <person name="Andreote F.D."/>
        </authorList>
    </citation>
    <scope>NUCLEOTIDE SEQUENCE [LARGE SCALE GENOMIC DNA]</scope>
    <source>
        <strain evidence="2 3">NAP PRIS-MGV</strain>
    </source>
</reference>
<feature type="transmembrane region" description="Helical" evidence="1">
    <location>
        <begin position="78"/>
        <end position="98"/>
    </location>
</feature>
<dbReference type="Proteomes" id="UP000239388">
    <property type="component" value="Unassembled WGS sequence"/>
</dbReference>
<organism evidence="2 3">
    <name type="scientific">Blastopirellula marina</name>
    <dbReference type="NCBI Taxonomy" id="124"/>
    <lineage>
        <taxon>Bacteria</taxon>
        <taxon>Pseudomonadati</taxon>
        <taxon>Planctomycetota</taxon>
        <taxon>Planctomycetia</taxon>
        <taxon>Pirellulales</taxon>
        <taxon>Pirellulaceae</taxon>
        <taxon>Blastopirellula</taxon>
    </lineage>
</organism>
<accession>A0A2S8F7P2</accession>
<dbReference type="OrthoDB" id="291860at2"/>
<evidence type="ECO:0000313" key="3">
    <source>
        <dbReference type="Proteomes" id="UP000239388"/>
    </source>
</evidence>
<dbReference type="EMBL" id="PUIB01000025">
    <property type="protein sequence ID" value="PQO28168.1"/>
    <property type="molecule type" value="Genomic_DNA"/>
</dbReference>
<sequence>MATGEHQAENENDAPYLYVLEIFYYILGALSLFSCFPNLMRLHSIQVAENHMSQILGSLPPDLQSHASSHRTTSISGIALFIIGLTLAVGIGQVFTASSLKSRRNHTFCLVIAGLSCFLGTLGTAVGVATFLVLVRPSVKRLFAQPTL</sequence>